<sequence>MAPKVNKGKGFASSSQGSKRARKPSEEDHENVNMAPPPLRVGPGYKEPLDDDIAMENEMTRVNSDIESSDDDEEDSEMGQAALVPTGIKE</sequence>
<dbReference type="EMBL" id="JACEIK010002958">
    <property type="protein sequence ID" value="MCD9639618.1"/>
    <property type="molecule type" value="Genomic_DNA"/>
</dbReference>
<keyword evidence="3" id="KW-1185">Reference proteome</keyword>
<proteinExistence type="predicted"/>
<evidence type="ECO:0000313" key="2">
    <source>
        <dbReference type="EMBL" id="MCD9639618.1"/>
    </source>
</evidence>
<feature type="region of interest" description="Disordered" evidence="1">
    <location>
        <begin position="1"/>
        <end position="90"/>
    </location>
</feature>
<name>A0ABS8UXZ4_DATST</name>
<dbReference type="Proteomes" id="UP000823775">
    <property type="component" value="Unassembled WGS sequence"/>
</dbReference>
<evidence type="ECO:0000313" key="3">
    <source>
        <dbReference type="Proteomes" id="UP000823775"/>
    </source>
</evidence>
<feature type="compositionally biased region" description="Acidic residues" evidence="1">
    <location>
        <begin position="67"/>
        <end position="77"/>
    </location>
</feature>
<reference evidence="2 3" key="1">
    <citation type="journal article" date="2021" name="BMC Genomics">
        <title>Datura genome reveals duplications of psychoactive alkaloid biosynthetic genes and high mutation rate following tissue culture.</title>
        <authorList>
            <person name="Rajewski A."/>
            <person name="Carter-House D."/>
            <person name="Stajich J."/>
            <person name="Litt A."/>
        </authorList>
    </citation>
    <scope>NUCLEOTIDE SEQUENCE [LARGE SCALE GENOMIC DNA]</scope>
    <source>
        <strain evidence="2">AR-01</strain>
    </source>
</reference>
<evidence type="ECO:0000256" key="1">
    <source>
        <dbReference type="SAM" id="MobiDB-lite"/>
    </source>
</evidence>
<organism evidence="2 3">
    <name type="scientific">Datura stramonium</name>
    <name type="common">Jimsonweed</name>
    <name type="synonym">Common thornapple</name>
    <dbReference type="NCBI Taxonomy" id="4076"/>
    <lineage>
        <taxon>Eukaryota</taxon>
        <taxon>Viridiplantae</taxon>
        <taxon>Streptophyta</taxon>
        <taxon>Embryophyta</taxon>
        <taxon>Tracheophyta</taxon>
        <taxon>Spermatophyta</taxon>
        <taxon>Magnoliopsida</taxon>
        <taxon>eudicotyledons</taxon>
        <taxon>Gunneridae</taxon>
        <taxon>Pentapetalae</taxon>
        <taxon>asterids</taxon>
        <taxon>lamiids</taxon>
        <taxon>Solanales</taxon>
        <taxon>Solanaceae</taxon>
        <taxon>Solanoideae</taxon>
        <taxon>Datureae</taxon>
        <taxon>Datura</taxon>
    </lineage>
</organism>
<protein>
    <submittedName>
        <fullName evidence="2">Uncharacterized protein</fullName>
    </submittedName>
</protein>
<accession>A0ABS8UXZ4</accession>
<gene>
    <name evidence="2" type="ORF">HAX54_024254</name>
</gene>
<comment type="caution">
    <text evidence="2">The sequence shown here is derived from an EMBL/GenBank/DDBJ whole genome shotgun (WGS) entry which is preliminary data.</text>
</comment>